<feature type="compositionally biased region" description="Basic and acidic residues" evidence="1">
    <location>
        <begin position="24"/>
        <end position="33"/>
    </location>
</feature>
<sequence length="199" mass="22951">MEEREEREEREEDDTPTSKKRARKEVASSRMMKDKVKKDFEELFEEYKLKYETLGNATPSSSSSTCSSKQHVSSSQSSSTTFLIDQFNSRYRSGGRSEYVKSELEKYLTDELEEEKEGVDDLMIYGPRDSSVLTAQATHRSTNVCREDVDTILTVRHGIGPFWSFDGQLVQLHPRLVCTLYQMRFYGVACCGQIEAIWH</sequence>
<evidence type="ECO:0000256" key="1">
    <source>
        <dbReference type="SAM" id="MobiDB-lite"/>
    </source>
</evidence>
<keyword evidence="3" id="KW-1185">Reference proteome</keyword>
<accession>A0ABR0WC54</accession>
<name>A0ABR0WC54_REHGL</name>
<dbReference type="EMBL" id="JABTTQ020000012">
    <property type="protein sequence ID" value="KAK6145012.1"/>
    <property type="molecule type" value="Genomic_DNA"/>
</dbReference>
<feature type="compositionally biased region" description="Acidic residues" evidence="1">
    <location>
        <begin position="1"/>
        <end position="15"/>
    </location>
</feature>
<comment type="caution">
    <text evidence="2">The sequence shown here is derived from an EMBL/GenBank/DDBJ whole genome shotgun (WGS) entry which is preliminary data.</text>
</comment>
<organism evidence="2 3">
    <name type="scientific">Rehmannia glutinosa</name>
    <name type="common">Chinese foxglove</name>
    <dbReference type="NCBI Taxonomy" id="99300"/>
    <lineage>
        <taxon>Eukaryota</taxon>
        <taxon>Viridiplantae</taxon>
        <taxon>Streptophyta</taxon>
        <taxon>Embryophyta</taxon>
        <taxon>Tracheophyta</taxon>
        <taxon>Spermatophyta</taxon>
        <taxon>Magnoliopsida</taxon>
        <taxon>eudicotyledons</taxon>
        <taxon>Gunneridae</taxon>
        <taxon>Pentapetalae</taxon>
        <taxon>asterids</taxon>
        <taxon>lamiids</taxon>
        <taxon>Lamiales</taxon>
        <taxon>Orobanchaceae</taxon>
        <taxon>Rehmannieae</taxon>
        <taxon>Rehmannia</taxon>
    </lineage>
</organism>
<dbReference type="Proteomes" id="UP001318860">
    <property type="component" value="Unassembled WGS sequence"/>
</dbReference>
<feature type="region of interest" description="Disordered" evidence="1">
    <location>
        <begin position="1"/>
        <end position="33"/>
    </location>
</feature>
<protein>
    <submittedName>
        <fullName evidence="2">Uncharacterized protein</fullName>
    </submittedName>
</protein>
<evidence type="ECO:0000313" key="2">
    <source>
        <dbReference type="EMBL" id="KAK6145012.1"/>
    </source>
</evidence>
<feature type="region of interest" description="Disordered" evidence="1">
    <location>
        <begin position="55"/>
        <end position="75"/>
    </location>
</feature>
<reference evidence="2 3" key="1">
    <citation type="journal article" date="2021" name="Comput. Struct. Biotechnol. J.">
        <title>De novo genome assembly of the potent medicinal plant Rehmannia glutinosa using nanopore technology.</title>
        <authorList>
            <person name="Ma L."/>
            <person name="Dong C."/>
            <person name="Song C."/>
            <person name="Wang X."/>
            <person name="Zheng X."/>
            <person name="Niu Y."/>
            <person name="Chen S."/>
            <person name="Feng W."/>
        </authorList>
    </citation>
    <scope>NUCLEOTIDE SEQUENCE [LARGE SCALE GENOMIC DNA]</scope>
    <source>
        <strain evidence="2">DH-2019</strain>
    </source>
</reference>
<evidence type="ECO:0000313" key="3">
    <source>
        <dbReference type="Proteomes" id="UP001318860"/>
    </source>
</evidence>
<feature type="compositionally biased region" description="Low complexity" evidence="1">
    <location>
        <begin position="58"/>
        <end position="75"/>
    </location>
</feature>
<gene>
    <name evidence="2" type="ORF">DH2020_021832</name>
</gene>
<proteinExistence type="predicted"/>